<dbReference type="Ensembl" id="ENSHBUT00000022150.1">
    <property type="protein sequence ID" value="ENSHBUP00000014224.1"/>
    <property type="gene ID" value="ENSHBUG00000016060.1"/>
</dbReference>
<accession>A0A3Q2VRM4</accession>
<evidence type="ECO:0000313" key="1">
    <source>
        <dbReference type="Ensembl" id="ENSHBUP00000014224.1"/>
    </source>
</evidence>
<evidence type="ECO:0000313" key="2">
    <source>
        <dbReference type="Proteomes" id="UP000264840"/>
    </source>
</evidence>
<dbReference type="Proteomes" id="UP000264840">
    <property type="component" value="Unplaced"/>
</dbReference>
<organism evidence="1 2">
    <name type="scientific">Haplochromis burtoni</name>
    <name type="common">Burton's mouthbrooder</name>
    <name type="synonym">Chromis burtoni</name>
    <dbReference type="NCBI Taxonomy" id="8153"/>
    <lineage>
        <taxon>Eukaryota</taxon>
        <taxon>Metazoa</taxon>
        <taxon>Chordata</taxon>
        <taxon>Craniata</taxon>
        <taxon>Vertebrata</taxon>
        <taxon>Euteleostomi</taxon>
        <taxon>Actinopterygii</taxon>
        <taxon>Neopterygii</taxon>
        <taxon>Teleostei</taxon>
        <taxon>Neoteleostei</taxon>
        <taxon>Acanthomorphata</taxon>
        <taxon>Ovalentaria</taxon>
        <taxon>Cichlomorphae</taxon>
        <taxon>Cichliformes</taxon>
        <taxon>Cichlidae</taxon>
        <taxon>African cichlids</taxon>
        <taxon>Pseudocrenilabrinae</taxon>
        <taxon>Haplochromini</taxon>
        <taxon>Haplochromis</taxon>
    </lineage>
</organism>
<sequence>SMCTRHCQKNLPQLCFKNIKHGLFRHENLPVRVDCFIARHLSFIEGNMLICSAKEQTKDEATVGSLEVTDANSGSMTTHSAEDKIKMDAHLFVGSDAATNIPPADEDAAENWRGLAVPPKKRKRTSYLSPCTEWLHADESFWAKRVKVGLLKNGNLHQPIRLEESTISVLSTCAFDAFFSVLMLCLL</sequence>
<reference evidence="1" key="1">
    <citation type="submission" date="2025-08" db="UniProtKB">
        <authorList>
            <consortium name="Ensembl"/>
        </authorList>
    </citation>
    <scope>IDENTIFICATION</scope>
</reference>
<proteinExistence type="predicted"/>
<dbReference type="OMA" id="HADESFW"/>
<reference evidence="1" key="2">
    <citation type="submission" date="2025-09" db="UniProtKB">
        <authorList>
            <consortium name="Ensembl"/>
        </authorList>
    </citation>
    <scope>IDENTIFICATION</scope>
</reference>
<dbReference type="AlphaFoldDB" id="A0A3Q2VRM4"/>
<name>A0A3Q2VRM4_HAPBU</name>
<protein>
    <submittedName>
        <fullName evidence="1">Uncharacterized protein</fullName>
    </submittedName>
</protein>
<keyword evidence="2" id="KW-1185">Reference proteome</keyword>